<dbReference type="SUPFAM" id="SSF142433">
    <property type="entry name" value="CinA-like"/>
    <property type="match status" value="1"/>
</dbReference>
<dbReference type="EMBL" id="CP061538">
    <property type="protein sequence ID" value="QNV39330.1"/>
    <property type="molecule type" value="Genomic_DNA"/>
</dbReference>
<keyword evidence="3" id="KW-1185">Reference proteome</keyword>
<dbReference type="AlphaFoldDB" id="A0A7H2BI34"/>
<dbReference type="Pfam" id="PF02464">
    <property type="entry name" value="CinA"/>
    <property type="match status" value="1"/>
</dbReference>
<dbReference type="NCBIfam" id="TIGR00199">
    <property type="entry name" value="PncC_domain"/>
    <property type="match status" value="1"/>
</dbReference>
<organism evidence="2 3">
    <name type="scientific">Rothia amarae</name>
    <dbReference type="NCBI Taxonomy" id="169480"/>
    <lineage>
        <taxon>Bacteria</taxon>
        <taxon>Bacillati</taxon>
        <taxon>Actinomycetota</taxon>
        <taxon>Actinomycetes</taxon>
        <taxon>Micrococcales</taxon>
        <taxon>Micrococcaceae</taxon>
        <taxon>Rothia</taxon>
    </lineage>
</organism>
<dbReference type="InterPro" id="IPR008136">
    <property type="entry name" value="CinA_C"/>
</dbReference>
<accession>A0A7H2BI34</accession>
<evidence type="ECO:0000313" key="2">
    <source>
        <dbReference type="EMBL" id="QNV39330.1"/>
    </source>
</evidence>
<dbReference type="InterPro" id="IPR036653">
    <property type="entry name" value="CinA-like_C"/>
</dbReference>
<name>A0A7H2BI34_9MICC</name>
<proteinExistence type="predicted"/>
<evidence type="ECO:0000259" key="1">
    <source>
        <dbReference type="Pfam" id="PF02464"/>
    </source>
</evidence>
<evidence type="ECO:0000313" key="3">
    <source>
        <dbReference type="Proteomes" id="UP000516421"/>
    </source>
</evidence>
<dbReference type="RefSeq" id="WP_141669313.1">
    <property type="nucleotide sequence ID" value="NZ_CP061538.1"/>
</dbReference>
<dbReference type="KEGG" id="rama:IDM48_07945"/>
<protein>
    <submittedName>
        <fullName evidence="2">CinA family protein</fullName>
    </submittedName>
</protein>
<reference evidence="2 3" key="1">
    <citation type="submission" date="2020-09" db="EMBL/GenBank/DDBJ databases">
        <title>Investigation of environmental microbe.</title>
        <authorList>
            <person name="Ou Y."/>
            <person name="Kang Q."/>
        </authorList>
    </citation>
    <scope>NUCLEOTIDE SEQUENCE [LARGE SCALE GENOMIC DNA]</scope>
    <source>
        <strain evidence="2 3">KJZ-9</strain>
    </source>
</reference>
<feature type="domain" description="CinA C-terminal" evidence="1">
    <location>
        <begin position="6"/>
        <end position="156"/>
    </location>
</feature>
<dbReference type="Proteomes" id="UP000516421">
    <property type="component" value="Chromosome"/>
</dbReference>
<sequence length="166" mass="17182">MMAELEELAREVIEAATARGVHLATAESLTGGMLGNFLCTVPGASATYYGGVISYANEVKQTVLGVEEELLAEQGSVDPLVAEQMAQGAARVCGAEFAISTTGVAGPAPHDGKPVGRVYLGILTPEGSRSVEQQYSGDRREIRLQAAEDALHLLLGALISSSPASP</sequence>
<gene>
    <name evidence="2" type="ORF">IDM48_07945</name>
</gene>
<dbReference type="Gene3D" id="3.90.950.20">
    <property type="entry name" value="CinA-like"/>
    <property type="match status" value="1"/>
</dbReference>